<dbReference type="EMBL" id="JAHQIW010005540">
    <property type="protein sequence ID" value="KAJ1366393.1"/>
    <property type="molecule type" value="Genomic_DNA"/>
</dbReference>
<reference evidence="1" key="1">
    <citation type="submission" date="2021-06" db="EMBL/GenBank/DDBJ databases">
        <title>Parelaphostrongylus tenuis whole genome reference sequence.</title>
        <authorList>
            <person name="Garwood T.J."/>
            <person name="Larsen P.A."/>
            <person name="Fountain-Jones N.M."/>
            <person name="Garbe J.R."/>
            <person name="Macchietto M.G."/>
            <person name="Kania S.A."/>
            <person name="Gerhold R.W."/>
            <person name="Richards J.E."/>
            <person name="Wolf T.M."/>
        </authorList>
    </citation>
    <scope>NUCLEOTIDE SEQUENCE</scope>
    <source>
        <strain evidence="1">MNPRO001-30</strain>
        <tissue evidence="1">Meninges</tissue>
    </source>
</reference>
<dbReference type="Proteomes" id="UP001196413">
    <property type="component" value="Unassembled WGS sequence"/>
</dbReference>
<name>A0AAD5QZ16_PARTN</name>
<organism evidence="1 2">
    <name type="scientific">Parelaphostrongylus tenuis</name>
    <name type="common">Meningeal worm</name>
    <dbReference type="NCBI Taxonomy" id="148309"/>
    <lineage>
        <taxon>Eukaryota</taxon>
        <taxon>Metazoa</taxon>
        <taxon>Ecdysozoa</taxon>
        <taxon>Nematoda</taxon>
        <taxon>Chromadorea</taxon>
        <taxon>Rhabditida</taxon>
        <taxon>Rhabditina</taxon>
        <taxon>Rhabditomorpha</taxon>
        <taxon>Strongyloidea</taxon>
        <taxon>Metastrongylidae</taxon>
        <taxon>Parelaphostrongylus</taxon>
    </lineage>
</organism>
<evidence type="ECO:0000313" key="2">
    <source>
        <dbReference type="Proteomes" id="UP001196413"/>
    </source>
</evidence>
<proteinExistence type="predicted"/>
<comment type="caution">
    <text evidence="1">The sequence shown here is derived from an EMBL/GenBank/DDBJ whole genome shotgun (WGS) entry which is preliminary data.</text>
</comment>
<evidence type="ECO:0000313" key="1">
    <source>
        <dbReference type="EMBL" id="KAJ1366393.1"/>
    </source>
</evidence>
<gene>
    <name evidence="1" type="ORF">KIN20_027040</name>
</gene>
<accession>A0AAD5QZ16</accession>
<sequence length="118" mass="13358">MSDRLMRSIKKKMRRYYECYLPGDAMRLPHCIIVGNTVTALCTAVPNAVPDHCDLRSNMGIETISSKHLSILGTLTTQISSWRVGREKLWQNVVNRAVRMLASGPFKQHFFSVFATVS</sequence>
<dbReference type="AlphaFoldDB" id="A0AAD5QZ16"/>
<keyword evidence="2" id="KW-1185">Reference proteome</keyword>
<protein>
    <submittedName>
        <fullName evidence="1">Uncharacterized protein</fullName>
    </submittedName>
</protein>